<dbReference type="EMBL" id="ML979132">
    <property type="protein sequence ID" value="KAF1920436.1"/>
    <property type="molecule type" value="Genomic_DNA"/>
</dbReference>
<proteinExistence type="inferred from homology"/>
<comment type="similarity">
    <text evidence="2">Belongs to the cytochrome P450 family.</text>
</comment>
<keyword evidence="8" id="KW-1133">Transmembrane helix</keyword>
<accession>A0A6A5R0S9</accession>
<evidence type="ECO:0000256" key="5">
    <source>
        <dbReference type="ARBA" id="ARBA00023004"/>
    </source>
</evidence>
<evidence type="ECO:0000256" key="1">
    <source>
        <dbReference type="ARBA" id="ARBA00001971"/>
    </source>
</evidence>
<dbReference type="SUPFAM" id="SSF48264">
    <property type="entry name" value="Cytochrome P450"/>
    <property type="match status" value="1"/>
</dbReference>
<dbReference type="CDD" id="cd11061">
    <property type="entry name" value="CYP67-like"/>
    <property type="match status" value="1"/>
</dbReference>
<protein>
    <submittedName>
        <fullName evidence="9">Cytochrome P450</fullName>
    </submittedName>
</protein>
<dbReference type="GO" id="GO:0004497">
    <property type="term" value="F:monooxygenase activity"/>
    <property type="evidence" value="ECO:0007669"/>
    <property type="project" value="UniProtKB-KW"/>
</dbReference>
<keyword evidence="6" id="KW-0503">Monooxygenase</keyword>
<feature type="transmembrane region" description="Helical" evidence="8">
    <location>
        <begin position="68"/>
        <end position="89"/>
    </location>
</feature>
<sequence>MAPMFHSVQIAHSKPIAALLALATHYVLHIGEWDNEFHVFLGIWTVAFGGLAAAEYMHDPRVTSIGVAVKVSSVTAIVYFSVLTTSIILHRAFFHRLRRIPGPFLARISKFYSVFAGVLPNFQYYKKTESLFEEYQTDVIRTGPREVTIYCVDAVPLIHGSMSRCRKGPWYASAAHVGAASTHTARDKEEHRRRRKSWDYAFNAKALREYAPRLDRHALTLMSRLKEQARLPSIRITDWFNFYSFDVMGDVGFSRSFGMMEKGEEDPMIKLLHDSLSPMSIFNHINWALNLATRTEAGAKALVDHIDWTGKVLQERAKNIPKENDVFSWLLDPMTSKVTPELNADSRLLVVAGSDTTAATFAWLAYELCKSPQIQAKLRKSIDAIAPSKPHLNVEDVANCAYLDGVINETLRLHPAVPSGVQRETPPEGLTLPNGIYIPGRIIVWMPVHSIQRDPRYFAQPLCFLPERWTAEMPEGVMDKRAFMPFSTGAYNCVGQKFAMMELRSVTANLMRLFEMEFAAGEDGTEILEKSRDCFTTNVGKLDVKLTPRYRS</sequence>
<dbReference type="GO" id="GO:0005506">
    <property type="term" value="F:iron ion binding"/>
    <property type="evidence" value="ECO:0007669"/>
    <property type="project" value="InterPro"/>
</dbReference>
<keyword evidence="8" id="KW-0472">Membrane</keyword>
<feature type="binding site" description="axial binding residue" evidence="7">
    <location>
        <position position="493"/>
    </location>
    <ligand>
        <name>heme</name>
        <dbReference type="ChEBI" id="CHEBI:30413"/>
    </ligand>
    <ligandPart>
        <name>Fe</name>
        <dbReference type="ChEBI" id="CHEBI:18248"/>
    </ligandPart>
</feature>
<organism evidence="9 10">
    <name type="scientific">Ampelomyces quisqualis</name>
    <name type="common">Powdery mildew agent</name>
    <dbReference type="NCBI Taxonomy" id="50730"/>
    <lineage>
        <taxon>Eukaryota</taxon>
        <taxon>Fungi</taxon>
        <taxon>Dikarya</taxon>
        <taxon>Ascomycota</taxon>
        <taxon>Pezizomycotina</taxon>
        <taxon>Dothideomycetes</taxon>
        <taxon>Pleosporomycetidae</taxon>
        <taxon>Pleosporales</taxon>
        <taxon>Pleosporineae</taxon>
        <taxon>Phaeosphaeriaceae</taxon>
        <taxon>Ampelomyces</taxon>
    </lineage>
</organism>
<keyword evidence="7" id="KW-0349">Heme</keyword>
<evidence type="ECO:0000256" key="4">
    <source>
        <dbReference type="ARBA" id="ARBA00023002"/>
    </source>
</evidence>
<evidence type="ECO:0000313" key="10">
    <source>
        <dbReference type="Proteomes" id="UP000800096"/>
    </source>
</evidence>
<dbReference type="PANTHER" id="PTHR24305">
    <property type="entry name" value="CYTOCHROME P450"/>
    <property type="match status" value="1"/>
</dbReference>
<dbReference type="PRINTS" id="PR00385">
    <property type="entry name" value="P450"/>
</dbReference>
<name>A0A6A5R0S9_AMPQU</name>
<keyword evidence="10" id="KW-1185">Reference proteome</keyword>
<keyword evidence="3 7" id="KW-0479">Metal-binding</keyword>
<reference evidence="9" key="1">
    <citation type="journal article" date="2020" name="Stud. Mycol.">
        <title>101 Dothideomycetes genomes: a test case for predicting lifestyles and emergence of pathogens.</title>
        <authorList>
            <person name="Haridas S."/>
            <person name="Albert R."/>
            <person name="Binder M."/>
            <person name="Bloem J."/>
            <person name="Labutti K."/>
            <person name="Salamov A."/>
            <person name="Andreopoulos B."/>
            <person name="Baker S."/>
            <person name="Barry K."/>
            <person name="Bills G."/>
            <person name="Bluhm B."/>
            <person name="Cannon C."/>
            <person name="Castanera R."/>
            <person name="Culley D."/>
            <person name="Daum C."/>
            <person name="Ezra D."/>
            <person name="Gonzalez J."/>
            <person name="Henrissat B."/>
            <person name="Kuo A."/>
            <person name="Liang C."/>
            <person name="Lipzen A."/>
            <person name="Lutzoni F."/>
            <person name="Magnuson J."/>
            <person name="Mondo S."/>
            <person name="Nolan M."/>
            <person name="Ohm R."/>
            <person name="Pangilinan J."/>
            <person name="Park H.-J."/>
            <person name="Ramirez L."/>
            <person name="Alfaro M."/>
            <person name="Sun H."/>
            <person name="Tritt A."/>
            <person name="Yoshinaga Y."/>
            <person name="Zwiers L.-H."/>
            <person name="Turgeon B."/>
            <person name="Goodwin S."/>
            <person name="Spatafora J."/>
            <person name="Crous P."/>
            <person name="Grigoriev I."/>
        </authorList>
    </citation>
    <scope>NUCLEOTIDE SEQUENCE</scope>
    <source>
        <strain evidence="9">HMLAC05119</strain>
    </source>
</reference>
<dbReference type="InterPro" id="IPR050121">
    <property type="entry name" value="Cytochrome_P450_monoxygenase"/>
</dbReference>
<evidence type="ECO:0000256" key="6">
    <source>
        <dbReference type="ARBA" id="ARBA00023033"/>
    </source>
</evidence>
<dbReference type="InterPro" id="IPR001128">
    <property type="entry name" value="Cyt_P450"/>
</dbReference>
<keyword evidence="4" id="KW-0560">Oxidoreductase</keyword>
<evidence type="ECO:0000256" key="2">
    <source>
        <dbReference type="ARBA" id="ARBA00010617"/>
    </source>
</evidence>
<dbReference type="GO" id="GO:0016705">
    <property type="term" value="F:oxidoreductase activity, acting on paired donors, with incorporation or reduction of molecular oxygen"/>
    <property type="evidence" value="ECO:0007669"/>
    <property type="project" value="InterPro"/>
</dbReference>
<dbReference type="AlphaFoldDB" id="A0A6A5R0S9"/>
<keyword evidence="8" id="KW-0812">Transmembrane</keyword>
<feature type="transmembrane region" description="Helical" evidence="8">
    <location>
        <begin position="37"/>
        <end position="56"/>
    </location>
</feature>
<dbReference type="FunFam" id="1.10.630.10:FF:000129">
    <property type="entry name" value="Benzoate 4-monooxygenase cytochrome P450"/>
    <property type="match status" value="1"/>
</dbReference>
<dbReference type="InterPro" id="IPR036396">
    <property type="entry name" value="Cyt_P450_sf"/>
</dbReference>
<keyword evidence="5 7" id="KW-0408">Iron</keyword>
<dbReference type="PRINTS" id="PR00463">
    <property type="entry name" value="EP450I"/>
</dbReference>
<evidence type="ECO:0000256" key="8">
    <source>
        <dbReference type="SAM" id="Phobius"/>
    </source>
</evidence>
<dbReference type="GO" id="GO:0020037">
    <property type="term" value="F:heme binding"/>
    <property type="evidence" value="ECO:0007669"/>
    <property type="project" value="InterPro"/>
</dbReference>
<evidence type="ECO:0000256" key="7">
    <source>
        <dbReference type="PIRSR" id="PIRSR602401-1"/>
    </source>
</evidence>
<dbReference type="Gene3D" id="1.10.630.10">
    <property type="entry name" value="Cytochrome P450"/>
    <property type="match status" value="1"/>
</dbReference>
<dbReference type="PANTHER" id="PTHR24305:SF187">
    <property type="entry name" value="P450, PUTATIVE (EUROFUNG)-RELATED"/>
    <property type="match status" value="1"/>
</dbReference>
<evidence type="ECO:0000313" key="9">
    <source>
        <dbReference type="EMBL" id="KAF1920436.1"/>
    </source>
</evidence>
<dbReference type="Proteomes" id="UP000800096">
    <property type="component" value="Unassembled WGS sequence"/>
</dbReference>
<evidence type="ECO:0000256" key="3">
    <source>
        <dbReference type="ARBA" id="ARBA00022723"/>
    </source>
</evidence>
<comment type="cofactor">
    <cofactor evidence="1 7">
        <name>heme</name>
        <dbReference type="ChEBI" id="CHEBI:30413"/>
    </cofactor>
</comment>
<dbReference type="InterPro" id="IPR002401">
    <property type="entry name" value="Cyt_P450_E_grp-I"/>
</dbReference>
<gene>
    <name evidence="9" type="ORF">BDU57DRAFT_508766</name>
</gene>
<dbReference type="OrthoDB" id="6692864at2759"/>
<dbReference type="Pfam" id="PF00067">
    <property type="entry name" value="p450"/>
    <property type="match status" value="1"/>
</dbReference>